<dbReference type="PANTHER" id="PTHR11645:SF49">
    <property type="entry name" value="PYRROLINE-5-CARBOXYLATE REDUCTASE 1"/>
    <property type="match status" value="1"/>
</dbReference>
<dbReference type="HAMAP" id="MF_01925">
    <property type="entry name" value="P5C_reductase"/>
    <property type="match status" value="1"/>
</dbReference>
<reference evidence="12 13" key="1">
    <citation type="submission" date="2018-06" db="EMBL/GenBank/DDBJ databases">
        <title>Genomic Encyclopedia of Archaeal and Bacterial Type Strains, Phase II (KMG-II): from individual species to whole genera.</title>
        <authorList>
            <person name="Goeker M."/>
        </authorList>
    </citation>
    <scope>NUCLEOTIDE SEQUENCE [LARGE SCALE GENOMIC DNA]</scope>
    <source>
        <strain evidence="12 13">ATCC BAA-1881</strain>
    </source>
</reference>
<keyword evidence="3 5" id="KW-0560">Oxidoreductase</keyword>
<dbReference type="SUPFAM" id="SSF51735">
    <property type="entry name" value="NAD(P)-binding Rossmann-fold domains"/>
    <property type="match status" value="1"/>
</dbReference>
<keyword evidence="5 8" id="KW-0028">Amino-acid biosynthesis</keyword>
<evidence type="ECO:0000256" key="1">
    <source>
        <dbReference type="ARBA" id="ARBA00005525"/>
    </source>
</evidence>
<evidence type="ECO:0000259" key="10">
    <source>
        <dbReference type="Pfam" id="PF03807"/>
    </source>
</evidence>
<evidence type="ECO:0000256" key="4">
    <source>
        <dbReference type="ARBA" id="ARBA00058118"/>
    </source>
</evidence>
<comment type="caution">
    <text evidence="12">The sequence shown here is derived from an EMBL/GenBank/DDBJ whole genome shotgun (WGS) entry which is preliminary data.</text>
</comment>
<comment type="catalytic activity">
    <reaction evidence="5 8">
        <text>L-proline + NADP(+) = (S)-1-pyrroline-5-carboxylate + NADPH + 2 H(+)</text>
        <dbReference type="Rhea" id="RHEA:14109"/>
        <dbReference type="ChEBI" id="CHEBI:15378"/>
        <dbReference type="ChEBI" id="CHEBI:17388"/>
        <dbReference type="ChEBI" id="CHEBI:57783"/>
        <dbReference type="ChEBI" id="CHEBI:58349"/>
        <dbReference type="ChEBI" id="CHEBI:60039"/>
        <dbReference type="EC" id="1.5.1.2"/>
    </reaction>
</comment>
<comment type="pathway">
    <text evidence="5 8">Amino-acid biosynthesis; L-proline biosynthesis; L-proline from L-glutamate 5-semialdehyde: step 1/1.</text>
</comment>
<evidence type="ECO:0000313" key="13">
    <source>
        <dbReference type="Proteomes" id="UP000248806"/>
    </source>
</evidence>
<protein>
    <recommendedName>
        <fullName evidence="5 6">Pyrroline-5-carboxylate reductase</fullName>
        <shortName evidence="5">P5C reductase</shortName>
        <shortName evidence="5">P5CR</shortName>
        <ecNumber evidence="5 6">1.5.1.2</ecNumber>
    </recommendedName>
    <alternativeName>
        <fullName evidence="5">PCA reductase</fullName>
    </alternativeName>
</protein>
<comment type="subcellular location">
    <subcellularLocation>
        <location evidence="5">Cytoplasm</location>
    </subcellularLocation>
</comment>
<comment type="function">
    <text evidence="4 5">Catalyzes the reduction of 1-pyrroline-5-carboxylate (PCA) to L-proline.</text>
</comment>
<dbReference type="NCBIfam" id="TIGR00112">
    <property type="entry name" value="proC"/>
    <property type="match status" value="1"/>
</dbReference>
<dbReference type="InterPro" id="IPR008927">
    <property type="entry name" value="6-PGluconate_DH-like_C_sf"/>
</dbReference>
<accession>A0A326U5P1</accession>
<gene>
    <name evidence="5" type="primary">proC</name>
    <name evidence="12" type="ORF">EI42_02972</name>
</gene>
<evidence type="ECO:0000259" key="11">
    <source>
        <dbReference type="Pfam" id="PF14748"/>
    </source>
</evidence>
<dbReference type="Proteomes" id="UP000248806">
    <property type="component" value="Unassembled WGS sequence"/>
</dbReference>
<feature type="domain" description="Pyrroline-5-carboxylate reductase catalytic N-terminal" evidence="10">
    <location>
        <begin position="31"/>
        <end position="125"/>
    </location>
</feature>
<feature type="compositionally biased region" description="Low complexity" evidence="9">
    <location>
        <begin position="300"/>
        <end position="309"/>
    </location>
</feature>
<comment type="similarity">
    <text evidence="1 5 8">Belongs to the pyrroline-5-carboxylate reductase family.</text>
</comment>
<evidence type="ECO:0000256" key="8">
    <source>
        <dbReference type="RuleBase" id="RU003903"/>
    </source>
</evidence>
<dbReference type="GO" id="GO:0004735">
    <property type="term" value="F:pyrroline-5-carboxylate reductase activity"/>
    <property type="evidence" value="ECO:0007669"/>
    <property type="project" value="UniProtKB-UniRule"/>
</dbReference>
<dbReference type="EC" id="1.5.1.2" evidence="5 6"/>
<keyword evidence="2 5" id="KW-0521">NADP</keyword>
<dbReference type="InterPro" id="IPR029036">
    <property type="entry name" value="P5CR_dimer"/>
</dbReference>
<evidence type="ECO:0000256" key="2">
    <source>
        <dbReference type="ARBA" id="ARBA00022857"/>
    </source>
</evidence>
<dbReference type="InterPro" id="IPR000304">
    <property type="entry name" value="Pyrroline-COOH_reductase"/>
</dbReference>
<dbReference type="InterPro" id="IPR028939">
    <property type="entry name" value="P5C_Rdtase_cat_N"/>
</dbReference>
<feature type="binding site" evidence="7">
    <location>
        <begin position="33"/>
        <end position="38"/>
    </location>
    <ligand>
        <name>NADP(+)</name>
        <dbReference type="ChEBI" id="CHEBI:58349"/>
    </ligand>
</feature>
<dbReference type="PANTHER" id="PTHR11645">
    <property type="entry name" value="PYRROLINE-5-CARBOXYLATE REDUCTASE"/>
    <property type="match status" value="1"/>
</dbReference>
<feature type="region of interest" description="Disordered" evidence="9">
    <location>
        <begin position="297"/>
        <end position="316"/>
    </location>
</feature>
<evidence type="ECO:0000256" key="7">
    <source>
        <dbReference type="PIRSR" id="PIRSR000193-1"/>
    </source>
</evidence>
<dbReference type="Pfam" id="PF14748">
    <property type="entry name" value="P5CR_dimer"/>
    <property type="match status" value="1"/>
</dbReference>
<evidence type="ECO:0000256" key="3">
    <source>
        <dbReference type="ARBA" id="ARBA00023002"/>
    </source>
</evidence>
<dbReference type="AlphaFoldDB" id="A0A326U5P1"/>
<dbReference type="OrthoDB" id="9805754at2"/>
<dbReference type="PIRSF" id="PIRSF000193">
    <property type="entry name" value="Pyrrol-5-carb_rd"/>
    <property type="match status" value="1"/>
</dbReference>
<dbReference type="InterPro" id="IPR053790">
    <property type="entry name" value="P5CR-like_CS"/>
</dbReference>
<evidence type="ECO:0000256" key="5">
    <source>
        <dbReference type="HAMAP-Rule" id="MF_01925"/>
    </source>
</evidence>
<keyword evidence="13" id="KW-1185">Reference proteome</keyword>
<dbReference type="SUPFAM" id="SSF48179">
    <property type="entry name" value="6-phosphogluconate dehydrogenase C-terminal domain-like"/>
    <property type="match status" value="1"/>
</dbReference>
<keyword evidence="5" id="KW-0963">Cytoplasm</keyword>
<dbReference type="UniPathway" id="UPA00098">
    <property type="reaction ID" value="UER00361"/>
</dbReference>
<dbReference type="InterPro" id="IPR036291">
    <property type="entry name" value="NAD(P)-bd_dom_sf"/>
</dbReference>
<evidence type="ECO:0000256" key="9">
    <source>
        <dbReference type="SAM" id="MobiDB-lite"/>
    </source>
</evidence>
<comment type="catalytic activity">
    <reaction evidence="5">
        <text>L-proline + NAD(+) = (S)-1-pyrroline-5-carboxylate + NADH + 2 H(+)</text>
        <dbReference type="Rhea" id="RHEA:14105"/>
        <dbReference type="ChEBI" id="CHEBI:15378"/>
        <dbReference type="ChEBI" id="CHEBI:17388"/>
        <dbReference type="ChEBI" id="CHEBI:57540"/>
        <dbReference type="ChEBI" id="CHEBI:57945"/>
        <dbReference type="ChEBI" id="CHEBI:60039"/>
        <dbReference type="EC" id="1.5.1.2"/>
    </reaction>
</comment>
<dbReference type="PROSITE" id="PS00521">
    <property type="entry name" value="P5CR"/>
    <property type="match status" value="1"/>
</dbReference>
<dbReference type="GO" id="GO:0005737">
    <property type="term" value="C:cytoplasm"/>
    <property type="evidence" value="ECO:0007669"/>
    <property type="project" value="UniProtKB-SubCell"/>
</dbReference>
<name>A0A326U5P1_THEHA</name>
<proteinExistence type="inferred from homology"/>
<dbReference type="Gene3D" id="1.10.3730.10">
    <property type="entry name" value="ProC C-terminal domain-like"/>
    <property type="match status" value="1"/>
</dbReference>
<sequence>MHASFPGLLWSADLGVQERIGILMSTRERLMLLGAGSMAEALIKGLLDARLLAPEQITISNRSHPERLAALQERYGVTICREKEASIREATLVVLTVKPFDVVAALQEIASFLTPAQLLISVAAGVSTEAIEQLVRKPVPIIRAMPNTSSFVRESATALCRGRQATAEHVEIAQRLFSAIGSSVVVDEALMDAVTGLSGTGPAYFYYVVEALMEAGEACGLAPDICRSLLLQTLAGSAKMLQETGEDPATLRRQVTSPNGTTMAGIAVLEQGGLKPLFVRAVQRATQRALEMGQEIHIPSSTGNISSSSLPASKRH</sequence>
<dbReference type="GO" id="GO:0055129">
    <property type="term" value="P:L-proline biosynthetic process"/>
    <property type="evidence" value="ECO:0007669"/>
    <property type="project" value="UniProtKB-UniRule"/>
</dbReference>
<dbReference type="EMBL" id="QKUF01000009">
    <property type="protein sequence ID" value="PZW29250.1"/>
    <property type="molecule type" value="Genomic_DNA"/>
</dbReference>
<evidence type="ECO:0000256" key="6">
    <source>
        <dbReference type="NCBIfam" id="TIGR00112"/>
    </source>
</evidence>
<evidence type="ECO:0000313" key="12">
    <source>
        <dbReference type="EMBL" id="PZW29250.1"/>
    </source>
</evidence>
<keyword evidence="5 8" id="KW-0641">Proline biosynthesis</keyword>
<organism evidence="12 13">
    <name type="scientific">Thermosporothrix hazakensis</name>
    <dbReference type="NCBI Taxonomy" id="644383"/>
    <lineage>
        <taxon>Bacteria</taxon>
        <taxon>Bacillati</taxon>
        <taxon>Chloroflexota</taxon>
        <taxon>Ktedonobacteria</taxon>
        <taxon>Ktedonobacterales</taxon>
        <taxon>Thermosporotrichaceae</taxon>
        <taxon>Thermosporothrix</taxon>
    </lineage>
</organism>
<dbReference type="FunFam" id="1.10.3730.10:FF:000001">
    <property type="entry name" value="Pyrroline-5-carboxylate reductase"/>
    <property type="match status" value="1"/>
</dbReference>
<dbReference type="Gene3D" id="3.40.50.720">
    <property type="entry name" value="NAD(P)-binding Rossmann-like Domain"/>
    <property type="match status" value="1"/>
</dbReference>
<feature type="domain" description="Pyrroline-5-carboxylate reductase dimerisation" evidence="11">
    <location>
        <begin position="188"/>
        <end position="292"/>
    </location>
</feature>
<dbReference type="Pfam" id="PF03807">
    <property type="entry name" value="F420_oxidored"/>
    <property type="match status" value="1"/>
</dbReference>